<sequence>MTQNKQQGFTLIELMIVVAIIGILAAIALPQYQQYTRSATAQGAASEANVYKSAIGICAQTEGGVLGPCDAGVNGVPAIEAASAVTAVTDGVITLNLGDIDGDGTDDTVTFTPTLNNTNITWLIATAGGTDACGQGWLEC</sequence>
<reference evidence="4 5" key="1">
    <citation type="submission" date="2017-12" db="EMBL/GenBank/DDBJ databases">
        <authorList>
            <person name="Paulsen S."/>
            <person name="Gram L.K."/>
        </authorList>
    </citation>
    <scope>NUCLEOTIDE SEQUENCE [LARGE SCALE GENOMIC DNA]</scope>
    <source>
        <strain evidence="4 5">S2897</strain>
    </source>
</reference>
<feature type="transmembrane region" description="Helical" evidence="3">
    <location>
        <begin position="12"/>
        <end position="32"/>
    </location>
</feature>
<organism evidence="4 5">
    <name type="scientific">Pseudoalteromonas ruthenica</name>
    <dbReference type="NCBI Taxonomy" id="151081"/>
    <lineage>
        <taxon>Bacteria</taxon>
        <taxon>Pseudomonadati</taxon>
        <taxon>Pseudomonadota</taxon>
        <taxon>Gammaproteobacteria</taxon>
        <taxon>Alteromonadales</taxon>
        <taxon>Pseudoalteromonadaceae</taxon>
        <taxon>Pseudoalteromonas</taxon>
    </lineage>
</organism>
<keyword evidence="2" id="KW-0488">Methylation</keyword>
<dbReference type="EMBL" id="PNCG01000001">
    <property type="protein sequence ID" value="TMP89026.1"/>
    <property type="molecule type" value="Genomic_DNA"/>
</dbReference>
<keyword evidence="3" id="KW-0812">Transmembrane</keyword>
<name>A0A5S3ZBC2_9GAMM</name>
<gene>
    <name evidence="4" type="ORF">CWC05_00460</name>
</gene>
<dbReference type="PROSITE" id="PS00409">
    <property type="entry name" value="PROKAR_NTER_METHYL"/>
    <property type="match status" value="1"/>
</dbReference>
<reference evidence="5" key="2">
    <citation type="submission" date="2019-06" db="EMBL/GenBank/DDBJ databases">
        <title>Co-occurence of chitin degradation, pigmentation and bioactivity in marine Pseudoalteromonas.</title>
        <authorList>
            <person name="Sonnenschein E.C."/>
            <person name="Bech P.K."/>
        </authorList>
    </citation>
    <scope>NUCLEOTIDE SEQUENCE [LARGE SCALE GENOMIC DNA]</scope>
    <source>
        <strain evidence="5">S2897</strain>
    </source>
</reference>
<dbReference type="Gene3D" id="3.30.700.10">
    <property type="entry name" value="Glycoprotein, Type 4 Pilin"/>
    <property type="match status" value="1"/>
</dbReference>
<dbReference type="RefSeq" id="WP_138547132.1">
    <property type="nucleotide sequence ID" value="NZ_DJHQ01000007.1"/>
</dbReference>
<evidence type="ECO:0000256" key="2">
    <source>
        <dbReference type="ARBA" id="ARBA00022481"/>
    </source>
</evidence>
<evidence type="ECO:0000256" key="1">
    <source>
        <dbReference type="ARBA" id="ARBA00005233"/>
    </source>
</evidence>
<protein>
    <submittedName>
        <fullName evidence="4">Uncharacterized protein</fullName>
    </submittedName>
</protein>
<comment type="caution">
    <text evidence="4">The sequence shown here is derived from an EMBL/GenBank/DDBJ whole genome shotgun (WGS) entry which is preliminary data.</text>
</comment>
<evidence type="ECO:0000313" key="4">
    <source>
        <dbReference type="EMBL" id="TMP89026.1"/>
    </source>
</evidence>
<dbReference type="Proteomes" id="UP000305874">
    <property type="component" value="Unassembled WGS sequence"/>
</dbReference>
<dbReference type="GO" id="GO:0043107">
    <property type="term" value="P:type IV pilus-dependent motility"/>
    <property type="evidence" value="ECO:0007669"/>
    <property type="project" value="TreeGrafter"/>
</dbReference>
<dbReference type="SUPFAM" id="SSF54523">
    <property type="entry name" value="Pili subunits"/>
    <property type="match status" value="1"/>
</dbReference>
<keyword evidence="3" id="KW-0472">Membrane</keyword>
<dbReference type="GO" id="GO:0044096">
    <property type="term" value="C:type IV pilus"/>
    <property type="evidence" value="ECO:0007669"/>
    <property type="project" value="TreeGrafter"/>
</dbReference>
<proteinExistence type="inferred from homology"/>
<dbReference type="Pfam" id="PF07963">
    <property type="entry name" value="N_methyl"/>
    <property type="match status" value="1"/>
</dbReference>
<dbReference type="AlphaFoldDB" id="A0A5S3ZBC2"/>
<dbReference type="PANTHER" id="PTHR30093">
    <property type="entry name" value="GENERAL SECRETION PATHWAY PROTEIN G"/>
    <property type="match status" value="1"/>
</dbReference>
<dbReference type="InterPro" id="IPR012902">
    <property type="entry name" value="N_methyl_site"/>
</dbReference>
<keyword evidence="3" id="KW-1133">Transmembrane helix</keyword>
<dbReference type="NCBIfam" id="TIGR02532">
    <property type="entry name" value="IV_pilin_GFxxxE"/>
    <property type="match status" value="1"/>
</dbReference>
<comment type="similarity">
    <text evidence="1">Belongs to the N-Me-Phe pilin family.</text>
</comment>
<dbReference type="InterPro" id="IPR045584">
    <property type="entry name" value="Pilin-like"/>
</dbReference>
<evidence type="ECO:0000313" key="5">
    <source>
        <dbReference type="Proteomes" id="UP000305874"/>
    </source>
</evidence>
<evidence type="ECO:0000256" key="3">
    <source>
        <dbReference type="SAM" id="Phobius"/>
    </source>
</evidence>
<accession>A0A5S3ZBC2</accession>
<dbReference type="PANTHER" id="PTHR30093:SF34">
    <property type="entry name" value="PREPILIN PEPTIDASE-DEPENDENT PROTEIN D"/>
    <property type="match status" value="1"/>
</dbReference>